<dbReference type="PANTHER" id="PTHR42947:SF1">
    <property type="entry name" value="COB--COM HETERODISULFIDE REDUCTASE SUBUNIT B 1"/>
    <property type="match status" value="1"/>
</dbReference>
<keyword evidence="4" id="KW-1185">Reference proteome</keyword>
<dbReference type="InterPro" id="IPR004017">
    <property type="entry name" value="Cys_rich_dom"/>
</dbReference>
<dbReference type="Gene3D" id="1.20.1050.140">
    <property type="match status" value="1"/>
</dbReference>
<reference evidence="3 4" key="1">
    <citation type="submission" date="2016-04" db="EMBL/GenBank/DDBJ databases">
        <title>Draft genome sequence of freshwater magnetotactic bacteria Magnetospirillum marisnigri SP-1 and Magnetospirillum moscoviense BB-1.</title>
        <authorList>
            <person name="Koziaeva V."/>
            <person name="Dziuba M.V."/>
            <person name="Ivanov T.M."/>
            <person name="Kuznetsov B."/>
            <person name="Grouzdev D.S."/>
        </authorList>
    </citation>
    <scope>NUCLEOTIDE SEQUENCE [LARGE SCALE GENOMIC DNA]</scope>
    <source>
        <strain evidence="3 4">BB-1</strain>
    </source>
</reference>
<dbReference type="GO" id="GO:0016491">
    <property type="term" value="F:oxidoreductase activity"/>
    <property type="evidence" value="ECO:0007669"/>
    <property type="project" value="UniProtKB-KW"/>
</dbReference>
<gene>
    <name evidence="3" type="ORF">A6A05_03715</name>
</gene>
<protein>
    <recommendedName>
        <fullName evidence="2">Cysteine-rich domain-containing protein</fullName>
    </recommendedName>
</protein>
<dbReference type="Gene3D" id="3.40.50.11810">
    <property type="match status" value="1"/>
</dbReference>
<dbReference type="InterPro" id="IPR051278">
    <property type="entry name" value="HdrB/HdrD_reductase"/>
</dbReference>
<evidence type="ECO:0000256" key="1">
    <source>
        <dbReference type="ARBA" id="ARBA00023002"/>
    </source>
</evidence>
<feature type="domain" description="Cysteine-rich" evidence="2">
    <location>
        <begin position="155"/>
        <end position="245"/>
    </location>
</feature>
<dbReference type="AlphaFoldDB" id="A0A178MGX8"/>
<organism evidence="3 4">
    <name type="scientific">Magnetospirillum moscoviense</name>
    <dbReference type="NCBI Taxonomy" id="1437059"/>
    <lineage>
        <taxon>Bacteria</taxon>
        <taxon>Pseudomonadati</taxon>
        <taxon>Pseudomonadota</taxon>
        <taxon>Alphaproteobacteria</taxon>
        <taxon>Rhodospirillales</taxon>
        <taxon>Rhodospirillaceae</taxon>
        <taxon>Magnetospirillum</taxon>
    </lineage>
</organism>
<name>A0A178MGX8_9PROT</name>
<comment type="caution">
    <text evidence="3">The sequence shown here is derived from an EMBL/GenBank/DDBJ whole genome shotgun (WGS) entry which is preliminary data.</text>
</comment>
<dbReference type="EMBL" id="LWQU01000163">
    <property type="protein sequence ID" value="OAN47940.1"/>
    <property type="molecule type" value="Genomic_DNA"/>
</dbReference>
<dbReference type="Proteomes" id="UP000078543">
    <property type="component" value="Unassembled WGS sequence"/>
</dbReference>
<accession>A0A178MGX8</accession>
<dbReference type="Pfam" id="PF02754">
    <property type="entry name" value="CCG"/>
    <property type="match status" value="2"/>
</dbReference>
<dbReference type="RefSeq" id="WP_068503232.1">
    <property type="nucleotide sequence ID" value="NZ_LWQU01000163.1"/>
</dbReference>
<proteinExistence type="predicted"/>
<keyword evidence="1" id="KW-0560">Oxidoreductase</keyword>
<feature type="domain" description="Cysteine-rich" evidence="2">
    <location>
        <begin position="7"/>
        <end position="87"/>
    </location>
</feature>
<evidence type="ECO:0000313" key="4">
    <source>
        <dbReference type="Proteomes" id="UP000078543"/>
    </source>
</evidence>
<sequence length="300" mass="32301">MTTKTMSYYPGCSSQASAVHLDTSLRAVMGKLGITLRDVEDWNCCGASVGHVDGGHLGMYALNGRNLAAAQAQGPEDFVTPCAACYLNSHYHNEKIRGDEALKAEVNEVLAAGGKSYDGSLHVRHSCEVLVNDIGMDAVKAQVTKPLSGLKVAGWVGCQTVRPFAKTERGGNYDAYDDPKFLDDFISACGADAVPFKGKTKCCGGSVSVMSPDKTLHLMKDILDEVKETGAEVVVTPCPLCQTNLEMYQPMINEKFGTDFNFPVMFYSQLMAVAFGLDAEKDAALHQHLIPPQPVLARAK</sequence>
<evidence type="ECO:0000259" key="2">
    <source>
        <dbReference type="Pfam" id="PF02754"/>
    </source>
</evidence>
<dbReference type="PANTHER" id="PTHR42947">
    <property type="entry name" value="COB--COM HETERODISULFIDE REDUCTASE SUBUNIT B 1"/>
    <property type="match status" value="1"/>
</dbReference>
<dbReference type="STRING" id="1437059.A6A05_03715"/>
<evidence type="ECO:0000313" key="3">
    <source>
        <dbReference type="EMBL" id="OAN47940.1"/>
    </source>
</evidence>